<evidence type="ECO:0000313" key="2">
    <source>
        <dbReference type="EMBL" id="KRW99903.1"/>
    </source>
</evidence>
<sequence>MEVILEIGDIKSKTNLNTNIVYEIKMNLAQFYDFKEQIDSLLLCLNDKRQYSQTKSSNIEEQIQNIKSQIQFQDQENRSKLNNNNLESAKNFDKSNISDKSLAEEQKQSSKIKEKKNDDSQLNLKNSFISKKINTKCRGLVKNKDKNKLWNFEDEVEKSELLLDWLCTNEFGNPSGHTLLGLIFLEHLSVKMYGQLLVTSLLIGFSFIYITSYLVKKFKIVNFNGDHFGYSIDSINVSQRNTIDMEEGVGLKQLQQSKV</sequence>
<organism evidence="2 3">
    <name type="scientific">Pseudocohnilembus persalinus</name>
    <name type="common">Ciliate</name>
    <dbReference type="NCBI Taxonomy" id="266149"/>
    <lineage>
        <taxon>Eukaryota</taxon>
        <taxon>Sar</taxon>
        <taxon>Alveolata</taxon>
        <taxon>Ciliophora</taxon>
        <taxon>Intramacronucleata</taxon>
        <taxon>Oligohymenophorea</taxon>
        <taxon>Scuticociliatia</taxon>
        <taxon>Philasterida</taxon>
        <taxon>Pseudocohnilembidae</taxon>
        <taxon>Pseudocohnilembus</taxon>
    </lineage>
</organism>
<comment type="caution">
    <text evidence="2">The sequence shown here is derived from an EMBL/GenBank/DDBJ whole genome shotgun (WGS) entry which is preliminary data.</text>
</comment>
<accession>A0A0V0QCR2</accession>
<evidence type="ECO:0000256" key="1">
    <source>
        <dbReference type="SAM" id="Phobius"/>
    </source>
</evidence>
<evidence type="ECO:0008006" key="4">
    <source>
        <dbReference type="Google" id="ProtNLM"/>
    </source>
</evidence>
<evidence type="ECO:0000313" key="3">
    <source>
        <dbReference type="Proteomes" id="UP000054937"/>
    </source>
</evidence>
<feature type="transmembrane region" description="Helical" evidence="1">
    <location>
        <begin position="192"/>
        <end position="215"/>
    </location>
</feature>
<protein>
    <recommendedName>
        <fullName evidence="4">Transmembrane protein</fullName>
    </recommendedName>
</protein>
<dbReference type="EMBL" id="LDAU01000202">
    <property type="protein sequence ID" value="KRW99903.1"/>
    <property type="molecule type" value="Genomic_DNA"/>
</dbReference>
<gene>
    <name evidence="2" type="ORF">PPERSA_12579</name>
</gene>
<dbReference type="Proteomes" id="UP000054937">
    <property type="component" value="Unassembled WGS sequence"/>
</dbReference>
<dbReference type="InParanoid" id="A0A0V0QCR2"/>
<proteinExistence type="predicted"/>
<dbReference type="AlphaFoldDB" id="A0A0V0QCR2"/>
<keyword evidence="1" id="KW-0812">Transmembrane</keyword>
<keyword evidence="3" id="KW-1185">Reference proteome</keyword>
<keyword evidence="1" id="KW-1133">Transmembrane helix</keyword>
<name>A0A0V0QCR2_PSEPJ</name>
<reference evidence="2 3" key="1">
    <citation type="journal article" date="2015" name="Sci. Rep.">
        <title>Genome of the facultative scuticociliatosis pathogen Pseudocohnilembus persalinus provides insight into its virulence through horizontal gene transfer.</title>
        <authorList>
            <person name="Xiong J."/>
            <person name="Wang G."/>
            <person name="Cheng J."/>
            <person name="Tian M."/>
            <person name="Pan X."/>
            <person name="Warren A."/>
            <person name="Jiang C."/>
            <person name="Yuan D."/>
            <person name="Miao W."/>
        </authorList>
    </citation>
    <scope>NUCLEOTIDE SEQUENCE [LARGE SCALE GENOMIC DNA]</scope>
    <source>
        <strain evidence="2">36N120E</strain>
    </source>
</reference>
<keyword evidence="1" id="KW-0472">Membrane</keyword>